<feature type="domain" description="Clp1 N-terminal" evidence="10">
    <location>
        <begin position="15"/>
        <end position="103"/>
    </location>
</feature>
<feature type="domain" description="Clp1 C-terminal" evidence="9">
    <location>
        <begin position="321"/>
        <end position="448"/>
    </location>
</feature>
<dbReference type="EMBL" id="QEAN01000003">
    <property type="protein sequence ID" value="TPX54671.1"/>
    <property type="molecule type" value="Genomic_DNA"/>
</dbReference>
<dbReference type="InterPro" id="IPR032324">
    <property type="entry name" value="Clp1_N"/>
</dbReference>
<dbReference type="Pfam" id="PF06807">
    <property type="entry name" value="Clp1"/>
    <property type="match status" value="1"/>
</dbReference>
<proteinExistence type="inferred from homology"/>
<keyword evidence="7 8" id="KW-0539">Nucleus</keyword>
<reference evidence="15 16" key="1">
    <citation type="journal article" date="2019" name="Sci. Rep.">
        <title>Comparative genomics of chytrid fungi reveal insights into the obligate biotrophic and pathogenic lifestyle of Synchytrium endobioticum.</title>
        <authorList>
            <person name="van de Vossenberg B.T.L.H."/>
            <person name="Warris S."/>
            <person name="Nguyen H.D.T."/>
            <person name="van Gent-Pelzer M.P.E."/>
            <person name="Joly D.L."/>
            <person name="van de Geest H.C."/>
            <person name="Bonants P.J.M."/>
            <person name="Smith D.S."/>
            <person name="Levesque C.A."/>
            <person name="van der Lee T.A.J."/>
        </authorList>
    </citation>
    <scope>NUCLEOTIDE SEQUENCE [LARGE SCALE GENOMIC DNA]</scope>
    <source>
        <strain evidence="12 16">LEV6574</strain>
        <strain evidence="14 15">MB42</strain>
    </source>
</reference>
<feature type="binding site" evidence="8">
    <location>
        <position position="20"/>
    </location>
    <ligand>
        <name>ATP</name>
        <dbReference type="ChEBI" id="CHEBI:30616"/>
    </ligand>
</feature>
<accession>A0A507DT76</accession>
<dbReference type="GO" id="GO:0051731">
    <property type="term" value="F:polynucleotide 5'-hydroxyl-kinase activity"/>
    <property type="evidence" value="ECO:0007669"/>
    <property type="project" value="InterPro"/>
</dbReference>
<evidence type="ECO:0000256" key="8">
    <source>
        <dbReference type="HAMAP-Rule" id="MF_03035"/>
    </source>
</evidence>
<dbReference type="Proteomes" id="UP000320475">
    <property type="component" value="Unassembled WGS sequence"/>
</dbReference>
<dbReference type="GO" id="GO:0006388">
    <property type="term" value="P:tRNA splicing, via endonucleolytic cleavage and ligation"/>
    <property type="evidence" value="ECO:0007669"/>
    <property type="project" value="TreeGrafter"/>
</dbReference>
<evidence type="ECO:0000313" key="14">
    <source>
        <dbReference type="EMBL" id="TPX54671.1"/>
    </source>
</evidence>
<dbReference type="InterPro" id="IPR010655">
    <property type="entry name" value="Clp1_C"/>
</dbReference>
<dbReference type="HAMAP" id="MF_03035">
    <property type="entry name" value="Clp1"/>
    <property type="match status" value="1"/>
</dbReference>
<dbReference type="Pfam" id="PF16575">
    <property type="entry name" value="CLP1_P"/>
    <property type="match status" value="1"/>
</dbReference>
<comment type="subcellular location">
    <subcellularLocation>
        <location evidence="1 8">Nucleus</location>
    </subcellularLocation>
</comment>
<dbReference type="SUPFAM" id="SSF52540">
    <property type="entry name" value="P-loop containing nucleoside triphosphate hydrolases"/>
    <property type="match status" value="1"/>
</dbReference>
<feature type="binding site" evidence="8">
    <location>
        <position position="58"/>
    </location>
    <ligand>
        <name>ATP</name>
        <dbReference type="ChEBI" id="CHEBI:30616"/>
    </ligand>
</feature>
<evidence type="ECO:0000313" key="16">
    <source>
        <dbReference type="Proteomes" id="UP000320475"/>
    </source>
</evidence>
<evidence type="ECO:0000313" key="12">
    <source>
        <dbReference type="EMBL" id="TPX50129.1"/>
    </source>
</evidence>
<dbReference type="VEuPathDB" id="FungiDB:SeMB42_g00148"/>
<dbReference type="InterPro" id="IPR045116">
    <property type="entry name" value="Clp1/Grc3"/>
</dbReference>
<dbReference type="GO" id="GO:0005849">
    <property type="term" value="C:mRNA cleavage factor complex"/>
    <property type="evidence" value="ECO:0007669"/>
    <property type="project" value="UniProtKB-UniRule"/>
</dbReference>
<evidence type="ECO:0000256" key="6">
    <source>
        <dbReference type="ARBA" id="ARBA00022840"/>
    </source>
</evidence>
<evidence type="ECO:0000259" key="11">
    <source>
        <dbReference type="Pfam" id="PF16575"/>
    </source>
</evidence>
<sequence>MSSDASSAQVNEWILGPEQEFRMEVDSQAKLQIKRGTAELFGTELVEGYPYTFEPGRKIAIFTWHGCTIAVTGTQQPTVAYTAEETPMRSYLNLHLALQQAREFAKQNTSDGPKVIILGPTDVGKTSLSHILINYAVKQGARPLLVDLDTNEGGSLTLPGCISAAVISRPVDVEDGLGASAVVTGSTPSVWYYGYTTILEKKDLYKTLTTKLAESALKKLQEDSLVRWSGMIVDTPSQFTDPQAEALLENTVDKFGVNSIVIIGNERMYARLTQQYINRPELSIIKLAKSGGVVDKTQSYRRTLTSRRIREYFYGTPKSELSPHSSTLPYSELVVRRVGLDGAVAPSSALPIGQERILNPEARLSRVEPSAVLLHSILAMSNASLPELGSRTQSSSKEEDEKIIGHNLAGFVHVSDVDDVKKKITILTPNPGRLPRKYLIMGALKWVEL</sequence>
<protein>
    <recommendedName>
        <fullName evidence="3">Polynucleotide 5'-hydroxyl-kinase GRC3</fullName>
    </recommendedName>
    <alternativeName>
        <fullName evidence="2">Polynucleotide 5'-hydroxyl-kinase grc3</fullName>
    </alternativeName>
</protein>
<dbReference type="InterPro" id="IPR028606">
    <property type="entry name" value="Clp1"/>
</dbReference>
<evidence type="ECO:0000259" key="9">
    <source>
        <dbReference type="Pfam" id="PF06807"/>
    </source>
</evidence>
<evidence type="ECO:0000313" key="13">
    <source>
        <dbReference type="EMBL" id="TPX54639.1"/>
    </source>
</evidence>
<dbReference type="EMBL" id="QEAM01000022">
    <property type="protein sequence ID" value="TPX50129.1"/>
    <property type="molecule type" value="Genomic_DNA"/>
</dbReference>
<evidence type="ECO:0000259" key="10">
    <source>
        <dbReference type="Pfam" id="PF16573"/>
    </source>
</evidence>
<dbReference type="FunFam" id="2.60.120.1030:FF:000001">
    <property type="entry name" value="Protein CLP1 homolog 5"/>
    <property type="match status" value="1"/>
</dbReference>
<evidence type="ECO:0000256" key="4">
    <source>
        <dbReference type="ARBA" id="ARBA00022664"/>
    </source>
</evidence>
<dbReference type="PANTHER" id="PTHR12755">
    <property type="entry name" value="CLEAVAGE/POLYADENYLATION FACTOR IA SUBUNIT CLP1P"/>
    <property type="match status" value="1"/>
</dbReference>
<feature type="domain" description="Clp1 P-loop" evidence="11">
    <location>
        <begin position="119"/>
        <end position="315"/>
    </location>
</feature>
<evidence type="ECO:0000313" key="15">
    <source>
        <dbReference type="Proteomes" id="UP000317494"/>
    </source>
</evidence>
<dbReference type="OrthoDB" id="258143at2759"/>
<dbReference type="InterPro" id="IPR038238">
    <property type="entry name" value="Clp1_C_sf"/>
</dbReference>
<keyword evidence="5 8" id="KW-0547">Nucleotide-binding</keyword>
<dbReference type="PANTHER" id="PTHR12755:SF6">
    <property type="entry name" value="POLYRIBONUCLEOTIDE 5'-HYDROXYL-KINASE CLP1"/>
    <property type="match status" value="1"/>
</dbReference>
<organism evidence="14 15">
    <name type="scientific">Synchytrium endobioticum</name>
    <dbReference type="NCBI Taxonomy" id="286115"/>
    <lineage>
        <taxon>Eukaryota</taxon>
        <taxon>Fungi</taxon>
        <taxon>Fungi incertae sedis</taxon>
        <taxon>Chytridiomycota</taxon>
        <taxon>Chytridiomycota incertae sedis</taxon>
        <taxon>Chytridiomycetes</taxon>
        <taxon>Synchytriales</taxon>
        <taxon>Synchytriaceae</taxon>
        <taxon>Synchytrium</taxon>
    </lineage>
</organism>
<dbReference type="EMBL" id="QEAN01000003">
    <property type="protein sequence ID" value="TPX54639.1"/>
    <property type="molecule type" value="Genomic_DNA"/>
</dbReference>
<name>A0A507DT76_9FUNG</name>
<dbReference type="Gene3D" id="2.40.30.330">
    <property type="entry name" value="Pre-mRNA cleavage complex subunit Clp1, C-terminal domain"/>
    <property type="match status" value="1"/>
</dbReference>
<evidence type="ECO:0000256" key="1">
    <source>
        <dbReference type="ARBA" id="ARBA00004123"/>
    </source>
</evidence>
<dbReference type="AlphaFoldDB" id="A0A507DT76"/>
<comment type="subunit">
    <text evidence="8">Component of a pre-mRNA cleavage factor complex. Interacts directly with PCF11.</text>
</comment>
<comment type="function">
    <text evidence="8">Required for endonucleolytic cleavage during polyadenylation-dependent pre-mRNA 3'-end formation.</text>
</comment>
<feature type="binding site" evidence="8">
    <location>
        <begin position="122"/>
        <end position="127"/>
    </location>
    <ligand>
        <name>ATP</name>
        <dbReference type="ChEBI" id="CHEBI:30616"/>
    </ligand>
</feature>
<keyword evidence="15" id="KW-1185">Reference proteome</keyword>
<dbReference type="VEuPathDB" id="FungiDB:SeMB42_g00150"/>
<evidence type="ECO:0000256" key="5">
    <source>
        <dbReference type="ARBA" id="ARBA00022741"/>
    </source>
</evidence>
<dbReference type="InterPro" id="IPR032319">
    <property type="entry name" value="CLP1_P"/>
</dbReference>
<dbReference type="InterPro" id="IPR038239">
    <property type="entry name" value="Clp1_N_sf"/>
</dbReference>
<keyword evidence="4 8" id="KW-0507">mRNA processing</keyword>
<keyword evidence="6 8" id="KW-0067">ATP-binding</keyword>
<comment type="caution">
    <text evidence="14">The sequence shown here is derived from an EMBL/GenBank/DDBJ whole genome shotgun (WGS) entry which is preliminary data.</text>
</comment>
<dbReference type="GO" id="GO:0031124">
    <property type="term" value="P:mRNA 3'-end processing"/>
    <property type="evidence" value="ECO:0007669"/>
    <property type="project" value="UniProtKB-UniRule"/>
</dbReference>
<dbReference type="GO" id="GO:0005524">
    <property type="term" value="F:ATP binding"/>
    <property type="evidence" value="ECO:0007669"/>
    <property type="project" value="UniProtKB-UniRule"/>
</dbReference>
<evidence type="ECO:0000256" key="3">
    <source>
        <dbReference type="ARBA" id="ARBA00019824"/>
    </source>
</evidence>
<dbReference type="InterPro" id="IPR027417">
    <property type="entry name" value="P-loop_NTPase"/>
</dbReference>
<dbReference type="Proteomes" id="UP000317494">
    <property type="component" value="Unassembled WGS sequence"/>
</dbReference>
<evidence type="ECO:0000256" key="7">
    <source>
        <dbReference type="ARBA" id="ARBA00023242"/>
    </source>
</evidence>
<dbReference type="Gene3D" id="2.60.120.1030">
    <property type="entry name" value="Clp1, DNA binding domain"/>
    <property type="match status" value="1"/>
</dbReference>
<comment type="similarity">
    <text evidence="8">Belongs to the Clp1 family. Clp1 subfamily.</text>
</comment>
<dbReference type="Gene3D" id="3.40.50.300">
    <property type="entry name" value="P-loop containing nucleotide triphosphate hydrolases"/>
    <property type="match status" value="1"/>
</dbReference>
<dbReference type="STRING" id="286115.A0A507DT76"/>
<evidence type="ECO:0000256" key="2">
    <source>
        <dbReference type="ARBA" id="ARBA00018706"/>
    </source>
</evidence>
<dbReference type="Pfam" id="PF16573">
    <property type="entry name" value="CLP1_N"/>
    <property type="match status" value="1"/>
</dbReference>
<gene>
    <name evidence="8" type="primary">CLP1</name>
    <name evidence="12" type="ORF">SeLEV6574_g01089</name>
    <name evidence="14" type="ORF">SeMB42_g00148</name>
    <name evidence="13" type="ORF">SeMB42_g00150</name>
</gene>